<dbReference type="RefSeq" id="WP_068752477.1">
    <property type="nucleotide sequence ID" value="NZ_LR214441.1"/>
</dbReference>
<evidence type="ECO:0000313" key="1">
    <source>
        <dbReference type="EMBL" id="OCL31700.1"/>
    </source>
</evidence>
<name>A0A1C0AI15_9ACTN</name>
<comment type="caution">
    <text evidence="1">The sequence shown here is derived from an EMBL/GenBank/DDBJ whole genome shotgun (WGS) entry which is preliminary data.</text>
</comment>
<sequence>MVATLLWWLIGLYIWVLLARVILSWIPMFAPGWTPRGVVLVVVEFIYTVTDPPVKALQKVIKPIRIGGAYLDLSVLVLFIVLQIVQSMVWLIPF</sequence>
<evidence type="ECO:0000313" key="2">
    <source>
        <dbReference type="Proteomes" id="UP000093501"/>
    </source>
</evidence>
<gene>
    <name evidence="1" type="ORF">BCR15_08715</name>
</gene>
<accession>A0A1C0AI15</accession>
<keyword evidence="2" id="KW-1185">Reference proteome</keyword>
<dbReference type="EMBL" id="MBQD01000025">
    <property type="protein sequence ID" value="OCL31700.1"/>
    <property type="molecule type" value="Genomic_DNA"/>
</dbReference>
<reference evidence="2" key="1">
    <citation type="submission" date="2016-07" db="EMBL/GenBank/DDBJ databases">
        <authorList>
            <person name="Florea S."/>
            <person name="Webb J.S."/>
            <person name="Jaromczyk J."/>
            <person name="Schardl C.L."/>
        </authorList>
    </citation>
    <scope>NUCLEOTIDE SEQUENCE [LARGE SCALE GENOMIC DNA]</scope>
    <source>
        <strain evidence="2">IPBSL-7</strain>
    </source>
</reference>
<dbReference type="GO" id="GO:0016020">
    <property type="term" value="C:membrane"/>
    <property type="evidence" value="ECO:0007669"/>
    <property type="project" value="InterPro"/>
</dbReference>
<dbReference type="InterPro" id="IPR003425">
    <property type="entry name" value="CCB3/YggT"/>
</dbReference>
<protein>
    <submittedName>
        <fullName evidence="1">Uncharacterized protein</fullName>
    </submittedName>
</protein>
<dbReference type="AlphaFoldDB" id="A0A1C0AI15"/>
<dbReference type="Pfam" id="PF02325">
    <property type="entry name" value="CCB3_YggT"/>
    <property type="match status" value="1"/>
</dbReference>
<proteinExistence type="predicted"/>
<organism evidence="1 2">
    <name type="scientific">Tessaracoccus lapidicaptus</name>
    <dbReference type="NCBI Taxonomy" id="1427523"/>
    <lineage>
        <taxon>Bacteria</taxon>
        <taxon>Bacillati</taxon>
        <taxon>Actinomycetota</taxon>
        <taxon>Actinomycetes</taxon>
        <taxon>Propionibacteriales</taxon>
        <taxon>Propionibacteriaceae</taxon>
        <taxon>Tessaracoccus</taxon>
    </lineage>
</organism>
<dbReference type="Proteomes" id="UP000093501">
    <property type="component" value="Unassembled WGS sequence"/>
</dbReference>